<dbReference type="Pfam" id="PF00884">
    <property type="entry name" value="Sulfatase"/>
    <property type="match status" value="1"/>
</dbReference>
<feature type="domain" description="Sulfatase N-terminal" evidence="2">
    <location>
        <begin position="32"/>
        <end position="372"/>
    </location>
</feature>
<evidence type="ECO:0000313" key="4">
    <source>
        <dbReference type="Proteomes" id="UP000428260"/>
    </source>
</evidence>
<name>A0A6I6K1Q2_9BACT</name>
<dbReference type="SUPFAM" id="SSF53649">
    <property type="entry name" value="Alkaline phosphatase-like"/>
    <property type="match status" value="1"/>
</dbReference>
<organism evidence="3 4">
    <name type="scientific">Maribellus comscasis</name>
    <dbReference type="NCBI Taxonomy" id="2681766"/>
    <lineage>
        <taxon>Bacteria</taxon>
        <taxon>Pseudomonadati</taxon>
        <taxon>Bacteroidota</taxon>
        <taxon>Bacteroidia</taxon>
        <taxon>Marinilabiliales</taxon>
        <taxon>Prolixibacteraceae</taxon>
        <taxon>Maribellus</taxon>
    </lineage>
</organism>
<accession>A0A6I6K1Q2</accession>
<dbReference type="PANTHER" id="PTHR42693">
    <property type="entry name" value="ARYLSULFATASE FAMILY MEMBER"/>
    <property type="match status" value="1"/>
</dbReference>
<keyword evidence="3" id="KW-0808">Transferase</keyword>
<proteinExistence type="inferred from homology"/>
<protein>
    <submittedName>
        <fullName evidence="3">Sulfatase-like hydrolase/transferase</fullName>
    </submittedName>
</protein>
<dbReference type="EMBL" id="CP046401">
    <property type="protein sequence ID" value="QGY47559.1"/>
    <property type="molecule type" value="Genomic_DNA"/>
</dbReference>
<evidence type="ECO:0000256" key="1">
    <source>
        <dbReference type="ARBA" id="ARBA00008779"/>
    </source>
</evidence>
<dbReference type="GO" id="GO:0016740">
    <property type="term" value="F:transferase activity"/>
    <property type="evidence" value="ECO:0007669"/>
    <property type="project" value="UniProtKB-KW"/>
</dbReference>
<dbReference type="Gene3D" id="3.40.720.10">
    <property type="entry name" value="Alkaline Phosphatase, subunit A"/>
    <property type="match status" value="1"/>
</dbReference>
<evidence type="ECO:0000259" key="2">
    <source>
        <dbReference type="Pfam" id="PF00884"/>
    </source>
</evidence>
<dbReference type="InterPro" id="IPR050738">
    <property type="entry name" value="Sulfatase"/>
</dbReference>
<dbReference type="Proteomes" id="UP000428260">
    <property type="component" value="Chromosome"/>
</dbReference>
<evidence type="ECO:0000313" key="3">
    <source>
        <dbReference type="EMBL" id="QGY47559.1"/>
    </source>
</evidence>
<keyword evidence="4" id="KW-1185">Reference proteome</keyword>
<comment type="similarity">
    <text evidence="1">Belongs to the sulfatase family.</text>
</comment>
<keyword evidence="3" id="KW-0378">Hydrolase</keyword>
<dbReference type="PANTHER" id="PTHR42693:SF33">
    <property type="entry name" value="ARYLSULFATASE"/>
    <property type="match status" value="1"/>
</dbReference>
<reference evidence="3 4" key="1">
    <citation type="submission" date="2019-11" db="EMBL/GenBank/DDBJ databases">
        <authorList>
            <person name="Zheng R.K."/>
            <person name="Sun C.M."/>
        </authorList>
    </citation>
    <scope>NUCLEOTIDE SEQUENCE [LARGE SCALE GENOMIC DNA]</scope>
    <source>
        <strain evidence="3 4">WC007</strain>
    </source>
</reference>
<gene>
    <name evidence="3" type="ORF">GM418_28990</name>
</gene>
<dbReference type="InterPro" id="IPR000917">
    <property type="entry name" value="Sulfatase_N"/>
</dbReference>
<dbReference type="Gene3D" id="3.30.1120.10">
    <property type="match status" value="1"/>
</dbReference>
<dbReference type="InterPro" id="IPR017850">
    <property type="entry name" value="Alkaline_phosphatase_core_sf"/>
</dbReference>
<sequence>MNKMKNFIRLFLIFTVLVTILSCDKNEARKPPNVVIIFIDDMGYGDLSCYGNVAVKTPNMDALASQGVRFTNFYVNSPICSPSRVALNTGTYPMRHKIHSYIASSTQNRNRAMADFLDPSVMTIARTLSNNGYATGHFGKWHMGGGRDLGDVPYPTDYGFDKSFVAFEGIGDRLLFPNHGLSNQSEKLGNGEIVWAPKHASTSIYIDSALTFVRNCKEQPFYINLCPNDVHDPHLPELSSVEKWRSATENPYEQKFFAVLEELDNQIGRLVSELDKIGKLENTIIIFASDNGPTDWPYYYNSERYPEDYTGKLYAPGFTGGLSGRKWSLFEGGIREPFFVYWKGHFPADKVDEKTIVSAIDIFPSLCSLLGIEIPEDIDGTDKSQAFGGTEMEDVPAIMWEYASNPGGSILPGNKKNISPNLAIRQGNWKLLINADSTDIMLFNLEKDPGEKLNLAAQNTELAGEMVAQILAWRRSMPVDVSDNKGE</sequence>
<dbReference type="PROSITE" id="PS51257">
    <property type="entry name" value="PROKAR_LIPOPROTEIN"/>
    <property type="match status" value="1"/>
</dbReference>
<dbReference type="AlphaFoldDB" id="A0A6I6K1Q2"/>
<dbReference type="GO" id="GO:0004065">
    <property type="term" value="F:arylsulfatase activity"/>
    <property type="evidence" value="ECO:0007669"/>
    <property type="project" value="TreeGrafter"/>
</dbReference>
<dbReference type="KEGG" id="mcos:GM418_28990"/>